<dbReference type="STRING" id="630390.A0A180GNA3"/>
<evidence type="ECO:0000313" key="2">
    <source>
        <dbReference type="EMBL" id="OAV94014.1"/>
    </source>
</evidence>
<dbReference type="EMBL" id="ADAS02000044">
    <property type="protein sequence ID" value="OAV94014.1"/>
    <property type="molecule type" value="Genomic_DNA"/>
</dbReference>
<feature type="region of interest" description="Disordered" evidence="1">
    <location>
        <begin position="345"/>
        <end position="368"/>
    </location>
</feature>
<organism evidence="2">
    <name type="scientific">Puccinia triticina (isolate 1-1 / race 1 (BBBD))</name>
    <name type="common">Brown leaf rust fungus</name>
    <dbReference type="NCBI Taxonomy" id="630390"/>
    <lineage>
        <taxon>Eukaryota</taxon>
        <taxon>Fungi</taxon>
        <taxon>Dikarya</taxon>
        <taxon>Basidiomycota</taxon>
        <taxon>Pucciniomycotina</taxon>
        <taxon>Pucciniomycetes</taxon>
        <taxon>Pucciniales</taxon>
        <taxon>Pucciniaceae</taxon>
        <taxon>Puccinia</taxon>
    </lineage>
</organism>
<dbReference type="EnsemblFungi" id="PTTG_10228-t43_1">
    <property type="protein sequence ID" value="PTTG_10228-t43_1-p1"/>
    <property type="gene ID" value="PTTG_10228"/>
</dbReference>
<proteinExistence type="predicted"/>
<reference evidence="2" key="1">
    <citation type="submission" date="2009-11" db="EMBL/GenBank/DDBJ databases">
        <authorList>
            <consortium name="The Broad Institute Genome Sequencing Platform"/>
            <person name="Ward D."/>
            <person name="Feldgarden M."/>
            <person name="Earl A."/>
            <person name="Young S.K."/>
            <person name="Zeng Q."/>
            <person name="Koehrsen M."/>
            <person name="Alvarado L."/>
            <person name="Berlin A."/>
            <person name="Bochicchio J."/>
            <person name="Borenstein D."/>
            <person name="Chapman S.B."/>
            <person name="Chen Z."/>
            <person name="Engels R."/>
            <person name="Freedman E."/>
            <person name="Gellesch M."/>
            <person name="Goldberg J."/>
            <person name="Griggs A."/>
            <person name="Gujja S."/>
            <person name="Heilman E."/>
            <person name="Heiman D."/>
            <person name="Hepburn T."/>
            <person name="Howarth C."/>
            <person name="Jen D."/>
            <person name="Larson L."/>
            <person name="Lewis B."/>
            <person name="Mehta T."/>
            <person name="Park D."/>
            <person name="Pearson M."/>
            <person name="Roberts A."/>
            <person name="Saif S."/>
            <person name="Shea T."/>
            <person name="Shenoy N."/>
            <person name="Sisk P."/>
            <person name="Stolte C."/>
            <person name="Sykes S."/>
            <person name="Thomson T."/>
            <person name="Walk T."/>
            <person name="White J."/>
            <person name="Yandava C."/>
            <person name="Izard J."/>
            <person name="Baranova O.V."/>
            <person name="Blanton J.M."/>
            <person name="Tanner A.C."/>
            <person name="Dewhirst F.E."/>
            <person name="Haas B."/>
            <person name="Nusbaum C."/>
            <person name="Birren B."/>
        </authorList>
    </citation>
    <scope>NUCLEOTIDE SEQUENCE [LARGE SCALE GENOMIC DNA]</scope>
    <source>
        <strain evidence="2">1-1 BBBD Race 1</strain>
    </source>
</reference>
<accession>A0A180GNA3</accession>
<evidence type="ECO:0000313" key="3">
    <source>
        <dbReference type="EnsemblFungi" id="PTTG_10228-t43_1-p1"/>
    </source>
</evidence>
<feature type="region of interest" description="Disordered" evidence="1">
    <location>
        <begin position="579"/>
        <end position="603"/>
    </location>
</feature>
<evidence type="ECO:0000313" key="4">
    <source>
        <dbReference type="Proteomes" id="UP000005240"/>
    </source>
</evidence>
<dbReference type="OrthoDB" id="2800239at2759"/>
<dbReference type="Proteomes" id="UP000005240">
    <property type="component" value="Unassembled WGS sequence"/>
</dbReference>
<reference evidence="3" key="4">
    <citation type="submission" date="2025-05" db="UniProtKB">
        <authorList>
            <consortium name="EnsemblFungi"/>
        </authorList>
    </citation>
    <scope>IDENTIFICATION</scope>
    <source>
        <strain evidence="3">isolate 1-1 / race 1 (BBBD)</strain>
    </source>
</reference>
<feature type="region of interest" description="Disordered" evidence="1">
    <location>
        <begin position="804"/>
        <end position="1018"/>
    </location>
</feature>
<keyword evidence="4" id="KW-1185">Reference proteome</keyword>
<reference evidence="3 4" key="3">
    <citation type="journal article" date="2017" name="G3 (Bethesda)">
        <title>Comparative analysis highlights variable genome content of wheat rusts and divergence of the mating loci.</title>
        <authorList>
            <person name="Cuomo C.A."/>
            <person name="Bakkeren G."/>
            <person name="Khalil H.B."/>
            <person name="Panwar V."/>
            <person name="Joly D."/>
            <person name="Linning R."/>
            <person name="Sakthikumar S."/>
            <person name="Song X."/>
            <person name="Adiconis X."/>
            <person name="Fan L."/>
            <person name="Goldberg J.M."/>
            <person name="Levin J.Z."/>
            <person name="Young S."/>
            <person name="Zeng Q."/>
            <person name="Anikster Y."/>
            <person name="Bruce M."/>
            <person name="Wang M."/>
            <person name="Yin C."/>
            <person name="McCallum B."/>
            <person name="Szabo L.J."/>
            <person name="Hulbert S."/>
            <person name="Chen X."/>
            <person name="Fellers J.P."/>
        </authorList>
    </citation>
    <scope>NUCLEOTIDE SEQUENCE</scope>
    <source>
        <strain evidence="3">isolate 1-1 / race 1 (BBBD)</strain>
        <strain evidence="4">Isolate 1-1 / race 1 (BBBD)</strain>
    </source>
</reference>
<dbReference type="AlphaFoldDB" id="A0A180GNA3"/>
<dbReference type="VEuPathDB" id="FungiDB:PTTG_10228"/>
<feature type="compositionally biased region" description="Basic and acidic residues" evidence="1">
    <location>
        <begin position="828"/>
        <end position="841"/>
    </location>
</feature>
<name>A0A180GNA3_PUCT1</name>
<reference evidence="2" key="2">
    <citation type="submission" date="2016-05" db="EMBL/GenBank/DDBJ databases">
        <title>Comparative analysis highlights variable genome content of wheat rusts and divergence of the mating loci.</title>
        <authorList>
            <person name="Cuomo C.A."/>
            <person name="Bakkeren G."/>
            <person name="Szabo L."/>
            <person name="Khalil H."/>
            <person name="Joly D."/>
            <person name="Goldberg J."/>
            <person name="Young S."/>
            <person name="Zeng Q."/>
            <person name="Fellers J."/>
        </authorList>
    </citation>
    <scope>NUCLEOTIDE SEQUENCE [LARGE SCALE GENOMIC DNA]</scope>
    <source>
        <strain evidence="2">1-1 BBBD Race 1</strain>
    </source>
</reference>
<sequence length="1018" mass="115008">MLRELGIAPDKLGAGVGDKFILDMFRLNAQGLHVISVSFREDKEHFAFQTPWMGERLLARDSDNQVYQGGFISDVTYRFFENGYLLATSMFCEQIERWIPVQLTWIRGLSIKYYQIHFTALFQQFAKSSITQTERKLYARQIVDFSKAQAEGFKLAYMDVFGESEEEAQSMLKGCRQHFRANVTRVRRNRAIIPADRERDFQSKCESLLEEAKEGGPSHDDKIDELYRLFPRAKRWLDWWTMSDVESLLFPSRRPRLEDSPDNLPETTNAIESMHCVYYMISEGKKCLMLGLVDLYAFAKFLEDDWIAVMRGIPVEYGSQTKNQKDISRSMGWAKPTKRKFVNDGRPPDTTAALLDNPAKKTKTGRPKNSCNVKRDIYSTYQSYTASSKTHLQNCCWMAAALESLFALYNPLWLRNASVKGATLFDHLIKHFNTRATYHLTEKGRFRTILTTGPTKLMTFANEKLGAQFVPGAFASCDYFLELLLDPKKNSPKPLKGLFEVEETRNYTCELNPANPIDPKIRSQKQDVTVLKISKQMFQWNSIELGDVFALVQSWTSVGIQKRSGLSCKCPVIDAEQQSDISKSTSPNAKKSKKSKCRKDTDPDIAVLDPSTGGFHHCMDEVSVMTFKDNTPPQHLYFYLELPAIRRDDKANQEFMASVNWPFKLDFKGTTYTLFSRGFWNGYHYWVKVFRSGLGGISGIWIHDDRQNDGKAQLINPNPSSIGGVQPYTSWTMYSRAWTADEADYATLCIKQITEDYKDSSDGLIPFVYLHRLLKSGSNGNINESDVIQLDDDGEDDIEAIADAPEYSSEDSDEDTKSDSNNTKASKSHSDSETGKSDNSDSNRAFQSEPESATQSLPSLPALPTPPATKPLRLKLTLKKPAPNTSANQTEVAAEVKPSPNTCITQATAVSIKPKPKPIKTGRKKLPETCADQINVATEPRPSPKTFDNQTSMATKPNPNPIKTGRKKMPENTTTNKTEVPTKPKPKPIKTGRKELPSQPIPAADFPKRRTSGRRSQN</sequence>
<feature type="compositionally biased region" description="Polar residues" evidence="1">
    <location>
        <begin position="842"/>
        <end position="851"/>
    </location>
</feature>
<feature type="compositionally biased region" description="Low complexity" evidence="1">
    <location>
        <begin position="971"/>
        <end position="981"/>
    </location>
</feature>
<feature type="compositionally biased region" description="Basic residues" evidence="1">
    <location>
        <begin position="914"/>
        <end position="924"/>
    </location>
</feature>
<evidence type="ECO:0000256" key="1">
    <source>
        <dbReference type="SAM" id="MobiDB-lite"/>
    </source>
</evidence>
<feature type="compositionally biased region" description="Polar residues" evidence="1">
    <location>
        <begin position="899"/>
        <end position="909"/>
    </location>
</feature>
<protein>
    <submittedName>
        <fullName evidence="2 3">Uncharacterized protein</fullName>
    </submittedName>
</protein>
<feature type="compositionally biased region" description="Polar residues" evidence="1">
    <location>
        <begin position="946"/>
        <end position="957"/>
    </location>
</feature>
<feature type="compositionally biased region" description="Basic residues" evidence="1">
    <location>
        <begin position="1009"/>
        <end position="1018"/>
    </location>
</feature>
<gene>
    <name evidence="2" type="ORF">PTTG_10228</name>
</gene>